<keyword evidence="2" id="KW-1185">Reference proteome</keyword>
<reference evidence="1 2" key="1">
    <citation type="journal article" date="2019" name="Nat. Plants">
        <title>Genome sequencing of Musa balbisiana reveals subgenome evolution and function divergence in polyploid bananas.</title>
        <authorList>
            <person name="Yao X."/>
        </authorList>
    </citation>
    <scope>NUCLEOTIDE SEQUENCE [LARGE SCALE GENOMIC DNA]</scope>
    <source>
        <strain evidence="2">cv. DH-PKW</strain>
        <tissue evidence="1">Leaves</tissue>
    </source>
</reference>
<evidence type="ECO:0000313" key="2">
    <source>
        <dbReference type="Proteomes" id="UP000317650"/>
    </source>
</evidence>
<sequence length="163" mass="18052">MINILVIVLGYGVEVKLGSLFGFTVDRHVRGTPRTTRIHHRDEHVEKAFRAPGDCHRPGRRRALFPFGHHHPFDRGGGGDRRGERLWGVTGAASSGGPLLAPGALESVLHLLEGAHALVPRGRRGCLHFREVCGGGWRRELEVEFVVSPGRWIRVALQELIGR</sequence>
<proteinExistence type="predicted"/>
<protein>
    <submittedName>
        <fullName evidence="1">Uncharacterized protein</fullName>
    </submittedName>
</protein>
<dbReference type="AlphaFoldDB" id="A0A4S8IQ25"/>
<dbReference type="EMBL" id="PYDT01000009">
    <property type="protein sequence ID" value="THU50429.1"/>
    <property type="molecule type" value="Genomic_DNA"/>
</dbReference>
<organism evidence="1 2">
    <name type="scientific">Musa balbisiana</name>
    <name type="common">Banana</name>
    <dbReference type="NCBI Taxonomy" id="52838"/>
    <lineage>
        <taxon>Eukaryota</taxon>
        <taxon>Viridiplantae</taxon>
        <taxon>Streptophyta</taxon>
        <taxon>Embryophyta</taxon>
        <taxon>Tracheophyta</taxon>
        <taxon>Spermatophyta</taxon>
        <taxon>Magnoliopsida</taxon>
        <taxon>Liliopsida</taxon>
        <taxon>Zingiberales</taxon>
        <taxon>Musaceae</taxon>
        <taxon>Musa</taxon>
    </lineage>
</organism>
<accession>A0A4S8IQ25</accession>
<evidence type="ECO:0000313" key="1">
    <source>
        <dbReference type="EMBL" id="THU50429.1"/>
    </source>
</evidence>
<gene>
    <name evidence="1" type="ORF">C4D60_Mb06t20120</name>
</gene>
<comment type="caution">
    <text evidence="1">The sequence shown here is derived from an EMBL/GenBank/DDBJ whole genome shotgun (WGS) entry which is preliminary data.</text>
</comment>
<name>A0A4S8IQ25_MUSBA</name>
<dbReference type="Proteomes" id="UP000317650">
    <property type="component" value="Chromosome 6"/>
</dbReference>